<dbReference type="AlphaFoldDB" id="A0A2J6RB33"/>
<name>A0A2J6RB33_HYAVF</name>
<evidence type="ECO:0000313" key="1">
    <source>
        <dbReference type="EMBL" id="PMD35730.1"/>
    </source>
</evidence>
<proteinExistence type="predicted"/>
<keyword evidence="2" id="KW-1185">Reference proteome</keyword>
<reference evidence="1 2" key="1">
    <citation type="submission" date="2016-04" db="EMBL/GenBank/DDBJ databases">
        <title>A degradative enzymes factory behind the ericoid mycorrhizal symbiosis.</title>
        <authorList>
            <consortium name="DOE Joint Genome Institute"/>
            <person name="Martino E."/>
            <person name="Morin E."/>
            <person name="Grelet G."/>
            <person name="Kuo A."/>
            <person name="Kohler A."/>
            <person name="Daghino S."/>
            <person name="Barry K."/>
            <person name="Choi C."/>
            <person name="Cichocki N."/>
            <person name="Clum A."/>
            <person name="Copeland A."/>
            <person name="Hainaut M."/>
            <person name="Haridas S."/>
            <person name="Labutti K."/>
            <person name="Lindquist E."/>
            <person name="Lipzen A."/>
            <person name="Khouja H.-R."/>
            <person name="Murat C."/>
            <person name="Ohm R."/>
            <person name="Olson A."/>
            <person name="Spatafora J."/>
            <person name="Veneault-Fourrey C."/>
            <person name="Henrissat B."/>
            <person name="Grigoriev I."/>
            <person name="Martin F."/>
            <person name="Perotto S."/>
        </authorList>
    </citation>
    <scope>NUCLEOTIDE SEQUENCE [LARGE SCALE GENOMIC DNA]</scope>
    <source>
        <strain evidence="1 2">F</strain>
    </source>
</reference>
<protein>
    <submittedName>
        <fullName evidence="1">Uncharacterized protein</fullName>
    </submittedName>
</protein>
<accession>A0A2J6RB33</accession>
<gene>
    <name evidence="1" type="ORF">L207DRAFT_121125</name>
</gene>
<organism evidence="1 2">
    <name type="scientific">Hyaloscypha variabilis (strain UAMH 11265 / GT02V1 / F)</name>
    <name type="common">Meliniomyces variabilis</name>
    <dbReference type="NCBI Taxonomy" id="1149755"/>
    <lineage>
        <taxon>Eukaryota</taxon>
        <taxon>Fungi</taxon>
        <taxon>Dikarya</taxon>
        <taxon>Ascomycota</taxon>
        <taxon>Pezizomycotina</taxon>
        <taxon>Leotiomycetes</taxon>
        <taxon>Helotiales</taxon>
        <taxon>Hyaloscyphaceae</taxon>
        <taxon>Hyaloscypha</taxon>
        <taxon>Hyaloscypha variabilis</taxon>
    </lineage>
</organism>
<dbReference type="EMBL" id="KZ613952">
    <property type="protein sequence ID" value="PMD35730.1"/>
    <property type="molecule type" value="Genomic_DNA"/>
</dbReference>
<evidence type="ECO:0000313" key="2">
    <source>
        <dbReference type="Proteomes" id="UP000235786"/>
    </source>
</evidence>
<sequence length="157" mass="17144">MECVYPRQPTNWGDCRDCCEGCEGCDLHATGHHHRPPHACKYCGVEGRRVAVWQSGRVGRAGESFRTSRLKHIPGIYTTNFSSSLLFLLDPGVKCQHGQREAEPRYGSRSGAAGKRGLSLAPKAIGITWARCPTFSRLVVLGRLKTASTGITMLVSS</sequence>
<dbReference type="Proteomes" id="UP000235786">
    <property type="component" value="Unassembled WGS sequence"/>
</dbReference>